<organism evidence="2 3">
    <name type="scientific">Chloracidobacterium sp. N</name>
    <dbReference type="NCBI Taxonomy" id="2821540"/>
    <lineage>
        <taxon>Bacteria</taxon>
        <taxon>Pseudomonadati</taxon>
        <taxon>Acidobacteriota</taxon>
        <taxon>Terriglobia</taxon>
        <taxon>Terriglobales</taxon>
        <taxon>Acidobacteriaceae</taxon>
        <taxon>Chloracidobacterium</taxon>
        <taxon>Chloracidobacterium aggregatum</taxon>
    </lineage>
</organism>
<feature type="transmembrane region" description="Helical" evidence="1">
    <location>
        <begin position="171"/>
        <end position="193"/>
    </location>
</feature>
<proteinExistence type="predicted"/>
<keyword evidence="1" id="KW-1133">Transmembrane helix</keyword>
<feature type="transmembrane region" description="Helical" evidence="1">
    <location>
        <begin position="12"/>
        <end position="28"/>
    </location>
</feature>
<evidence type="ECO:0000256" key="1">
    <source>
        <dbReference type="SAM" id="Phobius"/>
    </source>
</evidence>
<feature type="transmembrane region" description="Helical" evidence="1">
    <location>
        <begin position="40"/>
        <end position="60"/>
    </location>
</feature>
<dbReference type="Proteomes" id="UP000677668">
    <property type="component" value="Chromosome 1"/>
</dbReference>
<evidence type="ECO:0000313" key="3">
    <source>
        <dbReference type="Proteomes" id="UP000677668"/>
    </source>
</evidence>
<protein>
    <recommendedName>
        <fullName evidence="4">PAP2 superfamily</fullName>
    </recommendedName>
</protein>
<gene>
    <name evidence="2" type="ORF">J8C05_04215</name>
</gene>
<dbReference type="EMBL" id="CP072642">
    <property type="protein sequence ID" value="QUV94659.1"/>
    <property type="molecule type" value="Genomic_DNA"/>
</dbReference>
<evidence type="ECO:0008006" key="4">
    <source>
        <dbReference type="Google" id="ProtNLM"/>
    </source>
</evidence>
<feature type="transmembrane region" description="Helical" evidence="1">
    <location>
        <begin position="145"/>
        <end position="165"/>
    </location>
</feature>
<keyword evidence="3" id="KW-1185">Reference proteome</keyword>
<feature type="transmembrane region" description="Helical" evidence="1">
    <location>
        <begin position="81"/>
        <end position="100"/>
    </location>
</feature>
<reference evidence="2 3" key="1">
    <citation type="submission" date="2021-03" db="EMBL/GenBank/DDBJ databases">
        <title>Genomic and phenotypic characterization of Chloracidobacterium isolates provides evidence for multiple species.</title>
        <authorList>
            <person name="Saini M.K."/>
            <person name="Costas A.M.G."/>
            <person name="Tank M."/>
            <person name="Bryant D.A."/>
        </authorList>
    </citation>
    <scope>NUCLEOTIDE SEQUENCE [LARGE SCALE GENOMIC DNA]</scope>
    <source>
        <strain evidence="2 3">N</strain>
    </source>
</reference>
<sequence length="194" mass="21046">MKLLVSRILSDVFNPLVNAVVAFLVIIATDPNDHGASKPLAAIVAVLFAAALPLLALLVMKQRGLITNVNIDRREQRTRPFILGILCYAVGFCFLKLFHAPRLAQGLMFCYAVNTAVILAITRYWKISVHATGISGPLMALYYQLGAVVLPYFSLIPLVCASRVVMRKHTVGQVVAGTALGLTATAAQINLLFR</sequence>
<accession>A0ABX8B0Z1</accession>
<feature type="transmembrane region" description="Helical" evidence="1">
    <location>
        <begin position="106"/>
        <end position="125"/>
    </location>
</feature>
<evidence type="ECO:0000313" key="2">
    <source>
        <dbReference type="EMBL" id="QUV94659.1"/>
    </source>
</evidence>
<name>A0ABX8B0Z1_9BACT</name>
<keyword evidence="1" id="KW-0472">Membrane</keyword>
<dbReference type="RefSeq" id="WP_211422934.1">
    <property type="nucleotide sequence ID" value="NZ_CP072642.1"/>
</dbReference>
<keyword evidence="1" id="KW-0812">Transmembrane</keyword>